<gene>
    <name evidence="1" type="ORF">OHJ16_13065</name>
</gene>
<dbReference type="RefSeq" id="WP_268918289.1">
    <property type="nucleotide sequence ID" value="NZ_JAPTMY010000035.1"/>
</dbReference>
<evidence type="ECO:0000313" key="2">
    <source>
        <dbReference type="Proteomes" id="UP001072034"/>
    </source>
</evidence>
<reference evidence="1" key="1">
    <citation type="submission" date="2022-10" db="EMBL/GenBank/DDBJ databases">
        <title>Genome sequence of Actinomyces israelii ATCC 10048.</title>
        <authorList>
            <person name="Watt R.M."/>
            <person name="Tong W.M."/>
        </authorList>
    </citation>
    <scope>NUCLEOTIDE SEQUENCE</scope>
    <source>
        <strain evidence="1">ATCC 10048</strain>
    </source>
</reference>
<sequence length="468" mass="49493">MSLDRSEHPARAAAEGVTMGKRSLYTEAEILASQYMLTVPPHLEGAGRARGAGLGPAAAPQTVYIAARSAQGAAGMVWSGREARVASSFERVEYVNEDEFYDRVRTLLDFAYRSKITRQLHSFRRHGGSCGASPFSRPSSGPGGAEALGTGIAAECPACADFAWNVVFGLVSRNEDTGAVVTTPGVIAKLNRRGRAPLPLVTNLAGYYRRTVKRETTSMYRHLAGKAGDPTRMDAKRVPGGLPADAKEVVALLVNKLTDRRCTTIPLDALADHYAMRHTCDSRTAGARVRRILAEAQAELSTVPTGGTDWWTRRVADPLERNAAGPASLQAPYDVKADSPRTVGDVLGGELSAASGQGGDHLPVDGAGYEDVGESFLSQLGRVKNQVIEAFSAVGCAADPEGERARVLELAQAEIGAVVSLNAPAELSCHALTRAEVRRLAAEWADDLVASVGARGAGAREAGAHRRA</sequence>
<keyword evidence="2" id="KW-1185">Reference proteome</keyword>
<evidence type="ECO:0000313" key="1">
    <source>
        <dbReference type="EMBL" id="MCZ0858970.1"/>
    </source>
</evidence>
<dbReference type="Proteomes" id="UP001072034">
    <property type="component" value="Unassembled WGS sequence"/>
</dbReference>
<name>A0ABT4IB59_9ACTO</name>
<comment type="caution">
    <text evidence="1">The sequence shown here is derived from an EMBL/GenBank/DDBJ whole genome shotgun (WGS) entry which is preliminary data.</text>
</comment>
<protein>
    <submittedName>
        <fullName evidence="1">Uncharacterized protein</fullName>
    </submittedName>
</protein>
<accession>A0ABT4IB59</accession>
<proteinExistence type="predicted"/>
<organism evidence="1 2">
    <name type="scientific">Actinomyces israelii</name>
    <dbReference type="NCBI Taxonomy" id="1659"/>
    <lineage>
        <taxon>Bacteria</taxon>
        <taxon>Bacillati</taxon>
        <taxon>Actinomycetota</taxon>
        <taxon>Actinomycetes</taxon>
        <taxon>Actinomycetales</taxon>
        <taxon>Actinomycetaceae</taxon>
        <taxon>Actinomyces</taxon>
    </lineage>
</organism>
<dbReference type="EMBL" id="JAPTMY010000035">
    <property type="protein sequence ID" value="MCZ0858970.1"/>
    <property type="molecule type" value="Genomic_DNA"/>
</dbReference>